<dbReference type="Proteomes" id="UP000822476">
    <property type="component" value="Unassembled WGS sequence"/>
</dbReference>
<dbReference type="EMBL" id="JTDE01021553">
    <property type="protein sequence ID" value="KAF7232775.1"/>
    <property type="molecule type" value="Genomic_DNA"/>
</dbReference>
<sequence>MQWNLLLLLYLYILEGVPYGLQSRFLPLILRSHGLSLTALGVYKLLYIPWLLKCLYAPFVDALATKRAWLLGSLLGLFSVTIVLSAYHNIIPYLSSEKEPALSVPMWPLAFCLFMYNLFAATQDIAVDGIALLLLTSNQLAMGNTIQVVGYKLGAIVGGGLLTSLTSVFDVSQVFGMIACVYAIGIILCMWCSILEDVGAVGNESKGNFCLNKIQNDCADEPHLVSHWDTLRSALLDSAGSRNLIILLLVYKLGEQGAMNMLPLMLFDRGASVAKLGMWSGIIGQICSITGSMAGYQFQSMGWSTLCVLSRLMILRAALQLPLLVIAADPIGYASPNGSFVLGMAFMNLTLFVSGAITTVMFTLMMQCTRSESSSQTHATHYTILSTAELLGKLIFGIIASPFTDLVGYTMANLAFLLVSLLPIWFVQTRHPVLSFMPTFRTKQC</sequence>
<reference evidence="8" key="1">
    <citation type="submission" date="2019-07" db="EMBL/GenBank/DDBJ databases">
        <title>Annotation for the trematode Paragonimus miyazaki's.</title>
        <authorList>
            <person name="Choi Y.-J."/>
        </authorList>
    </citation>
    <scope>NUCLEOTIDE SEQUENCE</scope>
    <source>
        <strain evidence="8">Japan</strain>
    </source>
</reference>
<feature type="signal peptide" evidence="7">
    <location>
        <begin position="1"/>
        <end position="16"/>
    </location>
</feature>
<dbReference type="InterPro" id="IPR004752">
    <property type="entry name" value="AmpG_permease/AT-1"/>
</dbReference>
<keyword evidence="5 6" id="KW-0472">Membrane</keyword>
<dbReference type="PANTHER" id="PTHR12778">
    <property type="entry name" value="SOLUTE CARRIER FAMILY 33 ACETYL-COA TRANSPORTER -RELATED"/>
    <property type="match status" value="1"/>
</dbReference>
<comment type="caution">
    <text evidence="8">The sequence shown here is derived from an EMBL/GenBank/DDBJ whole genome shotgun (WGS) entry which is preliminary data.</text>
</comment>
<feature type="transmembrane region" description="Helical" evidence="6">
    <location>
        <begin position="278"/>
        <end position="296"/>
    </location>
</feature>
<evidence type="ECO:0000256" key="5">
    <source>
        <dbReference type="ARBA" id="ARBA00023136"/>
    </source>
</evidence>
<dbReference type="SUPFAM" id="SSF103473">
    <property type="entry name" value="MFS general substrate transporter"/>
    <property type="match status" value="1"/>
</dbReference>
<accession>A0A8S9YFT7</accession>
<evidence type="ECO:0000256" key="3">
    <source>
        <dbReference type="ARBA" id="ARBA00022692"/>
    </source>
</evidence>
<evidence type="ECO:0000313" key="8">
    <source>
        <dbReference type="EMBL" id="KAF7232775.1"/>
    </source>
</evidence>
<dbReference type="InterPro" id="IPR024371">
    <property type="entry name" value="AcetylCoA_trans_1-like"/>
</dbReference>
<evidence type="ECO:0000256" key="7">
    <source>
        <dbReference type="SAM" id="SignalP"/>
    </source>
</evidence>
<feature type="transmembrane region" description="Helical" evidence="6">
    <location>
        <begin position="382"/>
        <end position="400"/>
    </location>
</feature>
<feature type="transmembrane region" description="Helical" evidence="6">
    <location>
        <begin position="308"/>
        <end position="328"/>
    </location>
</feature>
<evidence type="ECO:0000256" key="4">
    <source>
        <dbReference type="ARBA" id="ARBA00022989"/>
    </source>
</evidence>
<evidence type="ECO:0008006" key="10">
    <source>
        <dbReference type="Google" id="ProtNLM"/>
    </source>
</evidence>
<dbReference type="GO" id="GO:0016020">
    <property type="term" value="C:membrane"/>
    <property type="evidence" value="ECO:0007669"/>
    <property type="project" value="UniProtKB-SubCell"/>
</dbReference>
<dbReference type="Gene3D" id="1.20.1250.20">
    <property type="entry name" value="MFS general substrate transporter like domains"/>
    <property type="match status" value="1"/>
</dbReference>
<feature type="transmembrane region" description="Helical" evidence="6">
    <location>
        <begin position="340"/>
        <end position="362"/>
    </location>
</feature>
<keyword evidence="3 6" id="KW-0812">Transmembrane</keyword>
<evidence type="ECO:0000256" key="1">
    <source>
        <dbReference type="ARBA" id="ARBA00004141"/>
    </source>
</evidence>
<dbReference type="OrthoDB" id="6415790at2759"/>
<dbReference type="GO" id="GO:0008521">
    <property type="term" value="F:acetyl-CoA transmembrane transporter activity"/>
    <property type="evidence" value="ECO:0007669"/>
    <property type="project" value="InterPro"/>
</dbReference>
<feature type="transmembrane region" description="Helical" evidence="6">
    <location>
        <begin position="107"/>
        <end position="136"/>
    </location>
</feature>
<gene>
    <name evidence="8" type="ORF">EG68_08879</name>
</gene>
<dbReference type="GO" id="GO:0035348">
    <property type="term" value="P:acetyl-CoA transmembrane transport"/>
    <property type="evidence" value="ECO:0007669"/>
    <property type="project" value="InterPro"/>
</dbReference>
<keyword evidence="4 6" id="KW-1133">Transmembrane helix</keyword>
<comment type="subcellular location">
    <subcellularLocation>
        <location evidence="1">Membrane</location>
        <topology evidence="1">Multi-pass membrane protein</topology>
    </subcellularLocation>
</comment>
<keyword evidence="7" id="KW-0732">Signal</keyword>
<dbReference type="PANTHER" id="PTHR12778:SF10">
    <property type="entry name" value="MAJOR FACILITATOR SUPERFAMILY DOMAIN-CONTAINING PROTEIN 3"/>
    <property type="match status" value="1"/>
</dbReference>
<feature type="transmembrane region" description="Helical" evidence="6">
    <location>
        <begin position="68"/>
        <end position="87"/>
    </location>
</feature>
<name>A0A8S9YFT7_9TREM</name>
<feature type="transmembrane region" description="Helical" evidence="6">
    <location>
        <begin position="148"/>
        <end position="169"/>
    </location>
</feature>
<feature type="transmembrane region" description="Helical" evidence="6">
    <location>
        <begin position="175"/>
        <end position="195"/>
    </location>
</feature>
<proteinExistence type="predicted"/>
<dbReference type="InterPro" id="IPR036259">
    <property type="entry name" value="MFS_trans_sf"/>
</dbReference>
<dbReference type="CDD" id="cd17485">
    <property type="entry name" value="MFS_MFSD3"/>
    <property type="match status" value="1"/>
</dbReference>
<keyword evidence="2" id="KW-0813">Transport</keyword>
<dbReference type="AlphaFoldDB" id="A0A8S9YFT7"/>
<dbReference type="Pfam" id="PF13000">
    <property type="entry name" value="Acatn"/>
    <property type="match status" value="1"/>
</dbReference>
<feature type="transmembrane region" description="Helical" evidence="6">
    <location>
        <begin position="33"/>
        <end position="56"/>
    </location>
</feature>
<evidence type="ECO:0000256" key="6">
    <source>
        <dbReference type="SAM" id="Phobius"/>
    </source>
</evidence>
<protein>
    <recommendedName>
        <fullName evidence="10">Major facilitator superfamily domain-containing protein 3</fullName>
    </recommendedName>
</protein>
<feature type="transmembrane region" description="Helical" evidence="6">
    <location>
        <begin position="406"/>
        <end position="427"/>
    </location>
</feature>
<evidence type="ECO:0000256" key="2">
    <source>
        <dbReference type="ARBA" id="ARBA00022448"/>
    </source>
</evidence>
<evidence type="ECO:0000313" key="9">
    <source>
        <dbReference type="Proteomes" id="UP000822476"/>
    </source>
</evidence>
<keyword evidence="9" id="KW-1185">Reference proteome</keyword>
<feature type="chain" id="PRO_5035890914" description="Major facilitator superfamily domain-containing protein 3" evidence="7">
    <location>
        <begin position="17"/>
        <end position="445"/>
    </location>
</feature>
<organism evidence="8 9">
    <name type="scientific">Paragonimus skrjabini miyazakii</name>
    <dbReference type="NCBI Taxonomy" id="59628"/>
    <lineage>
        <taxon>Eukaryota</taxon>
        <taxon>Metazoa</taxon>
        <taxon>Spiralia</taxon>
        <taxon>Lophotrochozoa</taxon>
        <taxon>Platyhelminthes</taxon>
        <taxon>Trematoda</taxon>
        <taxon>Digenea</taxon>
        <taxon>Plagiorchiida</taxon>
        <taxon>Troglotremata</taxon>
        <taxon>Troglotrematidae</taxon>
        <taxon>Paragonimus</taxon>
    </lineage>
</organism>